<dbReference type="PANTHER" id="PTHR39428:SF3">
    <property type="entry name" value="DEAZAFLAVIN-DEPENDENT NITROREDUCTASE"/>
    <property type="match status" value="1"/>
</dbReference>
<dbReference type="InterPro" id="IPR012349">
    <property type="entry name" value="Split_barrel_FMN-bd"/>
</dbReference>
<sequence>MLLKLMLSPSGLALDRFLVKWIGHSLLNHLFARNAGFTARPALLLVTRGSKTGQPREVALPYFQLDGKLMIVGSRGGMPEDPYWAKNLRCNPDAAIYIQRKKRPVRARIAQGDERKTLWSQLEALVPTYGQYQAMTTREIPVVILEPA</sequence>
<accession>A0A6S6YNS5</accession>
<dbReference type="Pfam" id="PF04075">
    <property type="entry name" value="F420H2_quin_red"/>
    <property type="match status" value="1"/>
</dbReference>
<dbReference type="Proteomes" id="UP000515733">
    <property type="component" value="Chromosome"/>
</dbReference>
<dbReference type="AlphaFoldDB" id="A0A6S6YNS5"/>
<dbReference type="OrthoDB" id="9179360at2"/>
<dbReference type="GO" id="GO:0070967">
    <property type="term" value="F:coenzyme F420 binding"/>
    <property type="evidence" value="ECO:0007669"/>
    <property type="project" value="TreeGrafter"/>
</dbReference>
<evidence type="ECO:0008006" key="5">
    <source>
        <dbReference type="Google" id="ProtNLM"/>
    </source>
</evidence>
<dbReference type="EMBL" id="LR778301">
    <property type="protein sequence ID" value="CAB1369408.1"/>
    <property type="molecule type" value="Genomic_DNA"/>
</dbReference>
<reference evidence="3 4" key="1">
    <citation type="submission" date="2020-03" db="EMBL/GenBank/DDBJ databases">
        <authorList>
            <consortium name="Genoscope - CEA"/>
            <person name="William W."/>
        </authorList>
    </citation>
    <scope>NUCLEOTIDE SEQUENCE [LARGE SCALE GENOMIC DNA]</scope>
    <source>
        <strain evidence="4">DSM 16959</strain>
    </source>
</reference>
<dbReference type="GO" id="GO:0016491">
    <property type="term" value="F:oxidoreductase activity"/>
    <property type="evidence" value="ECO:0007669"/>
    <property type="project" value="InterPro"/>
</dbReference>
<dbReference type="InterPro" id="IPR004378">
    <property type="entry name" value="F420H2_quin_Rdtase"/>
</dbReference>
<comment type="catalytic activity">
    <reaction evidence="2">
        <text>oxidized coenzyme F420-(gamma-L-Glu)(n) + a quinol + H(+) = reduced coenzyme F420-(gamma-L-Glu)(n) + a quinone</text>
        <dbReference type="Rhea" id="RHEA:39663"/>
        <dbReference type="Rhea" id="RHEA-COMP:12939"/>
        <dbReference type="Rhea" id="RHEA-COMP:14378"/>
        <dbReference type="ChEBI" id="CHEBI:15378"/>
        <dbReference type="ChEBI" id="CHEBI:24646"/>
        <dbReference type="ChEBI" id="CHEBI:132124"/>
        <dbReference type="ChEBI" id="CHEBI:133980"/>
        <dbReference type="ChEBI" id="CHEBI:139511"/>
    </reaction>
</comment>
<dbReference type="NCBIfam" id="TIGR00026">
    <property type="entry name" value="hi_GC_TIGR00026"/>
    <property type="match status" value="1"/>
</dbReference>
<organism evidence="3 4">
    <name type="scientific">Denitratisoma oestradiolicum</name>
    <dbReference type="NCBI Taxonomy" id="311182"/>
    <lineage>
        <taxon>Bacteria</taxon>
        <taxon>Pseudomonadati</taxon>
        <taxon>Pseudomonadota</taxon>
        <taxon>Betaproteobacteria</taxon>
        <taxon>Nitrosomonadales</taxon>
        <taxon>Sterolibacteriaceae</taxon>
        <taxon>Denitratisoma</taxon>
    </lineage>
</organism>
<dbReference type="PANTHER" id="PTHR39428">
    <property type="entry name" value="F420H(2)-DEPENDENT QUINONE REDUCTASE RV1261C"/>
    <property type="match status" value="1"/>
</dbReference>
<evidence type="ECO:0000313" key="4">
    <source>
        <dbReference type="Proteomes" id="UP000515733"/>
    </source>
</evidence>
<dbReference type="Gene3D" id="2.30.110.10">
    <property type="entry name" value="Electron Transport, Fmn-binding Protein, Chain A"/>
    <property type="match status" value="1"/>
</dbReference>
<keyword evidence="4" id="KW-1185">Reference proteome</keyword>
<evidence type="ECO:0000256" key="2">
    <source>
        <dbReference type="ARBA" id="ARBA00049106"/>
    </source>
</evidence>
<comment type="similarity">
    <text evidence="1">Belongs to the F420H(2)-dependent quinone reductase family.</text>
</comment>
<protein>
    <recommendedName>
        <fullName evidence="5">Nitroreductase family deazaflavin-dependent oxidoreductase</fullName>
    </recommendedName>
</protein>
<proteinExistence type="inferred from homology"/>
<dbReference type="RefSeq" id="WP_145772095.1">
    <property type="nucleotide sequence ID" value="NZ_LR778301.1"/>
</dbReference>
<dbReference type="GO" id="GO:0005886">
    <property type="term" value="C:plasma membrane"/>
    <property type="evidence" value="ECO:0007669"/>
    <property type="project" value="TreeGrafter"/>
</dbReference>
<evidence type="ECO:0000313" key="3">
    <source>
        <dbReference type="EMBL" id="CAB1369408.1"/>
    </source>
</evidence>
<dbReference type="KEGG" id="doe:DENOEST_2243"/>
<name>A0A6S6YNS5_9PROT</name>
<evidence type="ECO:0000256" key="1">
    <source>
        <dbReference type="ARBA" id="ARBA00008710"/>
    </source>
</evidence>
<gene>
    <name evidence="3" type="ORF">DENOEST_2243</name>
</gene>